<reference evidence="1" key="1">
    <citation type="submission" date="2024-09" db="EMBL/GenBank/DDBJ databases">
        <title>Black Yeasts Isolated from many extreme environments.</title>
        <authorList>
            <person name="Coleine C."/>
            <person name="Stajich J.E."/>
            <person name="Selbmann L."/>
        </authorList>
    </citation>
    <scope>NUCLEOTIDE SEQUENCE</scope>
    <source>
        <strain evidence="1">CCFEE 5737</strain>
    </source>
</reference>
<evidence type="ECO:0000313" key="1">
    <source>
        <dbReference type="EMBL" id="KAK3063452.1"/>
    </source>
</evidence>
<keyword evidence="2" id="KW-1185">Reference proteome</keyword>
<comment type="caution">
    <text evidence="1">The sequence shown here is derived from an EMBL/GenBank/DDBJ whole genome shotgun (WGS) entry which is preliminary data.</text>
</comment>
<sequence length="192" mass="21204">NRYTVSRLGIPNCYRLIVRHGFMDEVVTPDLASLIFEKVRDHIIRRAIDREGPAPDAFSSSAATTAGINTTLGSTNLESSETSAEDGKADSGKQPIVTKSAIPSTSNDTSSRDRASMDQSISARLEALDRAFNHEVLYVIGKEQMFVKAGTFWLRAALINAFLFIRDNTRPRIASLKVPRDKVIEMGFIKDV</sequence>
<proteinExistence type="predicted"/>
<dbReference type="EMBL" id="JAWDJW010006842">
    <property type="protein sequence ID" value="KAK3063452.1"/>
    <property type="molecule type" value="Genomic_DNA"/>
</dbReference>
<organism evidence="1 2">
    <name type="scientific">Coniosporium uncinatum</name>
    <dbReference type="NCBI Taxonomy" id="93489"/>
    <lineage>
        <taxon>Eukaryota</taxon>
        <taxon>Fungi</taxon>
        <taxon>Dikarya</taxon>
        <taxon>Ascomycota</taxon>
        <taxon>Pezizomycotina</taxon>
        <taxon>Dothideomycetes</taxon>
        <taxon>Dothideomycetes incertae sedis</taxon>
        <taxon>Coniosporium</taxon>
    </lineage>
</organism>
<evidence type="ECO:0000313" key="2">
    <source>
        <dbReference type="Proteomes" id="UP001186974"/>
    </source>
</evidence>
<protein>
    <submittedName>
        <fullName evidence="1">Uncharacterized protein</fullName>
    </submittedName>
</protein>
<name>A0ACC3D8V2_9PEZI</name>
<gene>
    <name evidence="1" type="ORF">LTS18_000285</name>
</gene>
<accession>A0ACC3D8V2</accession>
<dbReference type="Proteomes" id="UP001186974">
    <property type="component" value="Unassembled WGS sequence"/>
</dbReference>
<feature type="non-terminal residue" evidence="1">
    <location>
        <position position="1"/>
    </location>
</feature>